<dbReference type="PANTHER" id="PTHR36575">
    <property type="entry name" value="BINDING PROTEIN, PUTATIVE (AFU_ORTHOLOGUE AFUA_1G14430)-RELATED"/>
    <property type="match status" value="1"/>
</dbReference>
<keyword evidence="7" id="KW-0732">Signal</keyword>
<dbReference type="InterPro" id="IPR052282">
    <property type="entry name" value="Starch-active_LPMO"/>
</dbReference>
<protein>
    <recommendedName>
        <fullName evidence="8">Chitin-binding type-4 domain-containing protein</fullName>
    </recommendedName>
</protein>
<dbReference type="EMBL" id="KN847552">
    <property type="protein sequence ID" value="KIW01839.1"/>
    <property type="molecule type" value="Genomic_DNA"/>
</dbReference>
<dbReference type="InParanoid" id="A0A0D2ARL3"/>
<dbReference type="OrthoDB" id="120613at2759"/>
<dbReference type="RefSeq" id="XP_016211708.1">
    <property type="nucleotide sequence ID" value="XM_016360369.1"/>
</dbReference>
<dbReference type="Proteomes" id="UP000053259">
    <property type="component" value="Unassembled WGS sequence"/>
</dbReference>
<evidence type="ECO:0000256" key="2">
    <source>
        <dbReference type="ARBA" id="ARBA00022723"/>
    </source>
</evidence>
<evidence type="ECO:0000256" key="4">
    <source>
        <dbReference type="ARBA" id="ARBA00023157"/>
    </source>
</evidence>
<evidence type="ECO:0000259" key="8">
    <source>
        <dbReference type="Pfam" id="PF03067"/>
    </source>
</evidence>
<name>A0A0D2ARL3_9PEZI</name>
<comment type="cofactor">
    <cofactor evidence="1">
        <name>Cu(2+)</name>
        <dbReference type="ChEBI" id="CHEBI:29036"/>
    </cofactor>
</comment>
<evidence type="ECO:0000313" key="10">
    <source>
        <dbReference type="Proteomes" id="UP000053259"/>
    </source>
</evidence>
<feature type="chain" id="PRO_5002238634" description="Chitin-binding type-4 domain-containing protein" evidence="7">
    <location>
        <begin position="19"/>
        <end position="229"/>
    </location>
</feature>
<dbReference type="Pfam" id="PF03067">
    <property type="entry name" value="LPMO_10"/>
    <property type="match status" value="1"/>
</dbReference>
<keyword evidence="4" id="KW-1015">Disulfide bond</keyword>
<accession>A0A0D2ARL3</accession>
<organism evidence="9 10">
    <name type="scientific">Verruconis gallopava</name>
    <dbReference type="NCBI Taxonomy" id="253628"/>
    <lineage>
        <taxon>Eukaryota</taxon>
        <taxon>Fungi</taxon>
        <taxon>Dikarya</taxon>
        <taxon>Ascomycota</taxon>
        <taxon>Pezizomycotina</taxon>
        <taxon>Dothideomycetes</taxon>
        <taxon>Pleosporomycetidae</taxon>
        <taxon>Venturiales</taxon>
        <taxon>Sympoventuriaceae</taxon>
        <taxon>Verruconis</taxon>
    </lineage>
</organism>
<evidence type="ECO:0000256" key="7">
    <source>
        <dbReference type="SAM" id="SignalP"/>
    </source>
</evidence>
<dbReference type="PANTHER" id="PTHR36575:SF2">
    <property type="entry name" value="CHITIN-BINDING TYPE-4 DOMAIN-CONTAINING PROTEIN-RELATED"/>
    <property type="match status" value="1"/>
</dbReference>
<evidence type="ECO:0000313" key="9">
    <source>
        <dbReference type="EMBL" id="KIW01839.1"/>
    </source>
</evidence>
<evidence type="ECO:0000256" key="6">
    <source>
        <dbReference type="ARBA" id="ARBA00034311"/>
    </source>
</evidence>
<reference evidence="9 10" key="1">
    <citation type="submission" date="2015-01" db="EMBL/GenBank/DDBJ databases">
        <title>The Genome Sequence of Ochroconis gallopava CBS43764.</title>
        <authorList>
            <consortium name="The Broad Institute Genomics Platform"/>
            <person name="Cuomo C."/>
            <person name="de Hoog S."/>
            <person name="Gorbushina A."/>
            <person name="Stielow B."/>
            <person name="Teixiera M."/>
            <person name="Abouelleil A."/>
            <person name="Chapman S.B."/>
            <person name="Priest M."/>
            <person name="Young S.K."/>
            <person name="Wortman J."/>
            <person name="Nusbaum C."/>
            <person name="Birren B."/>
        </authorList>
    </citation>
    <scope>NUCLEOTIDE SEQUENCE [LARGE SCALE GENOMIC DNA]</scope>
    <source>
        <strain evidence="9 10">CBS 43764</strain>
    </source>
</reference>
<dbReference type="VEuPathDB" id="FungiDB:PV09_06689"/>
<comment type="similarity">
    <text evidence="6">Belongs to the polysaccharide monooxygenase AA13 family.</text>
</comment>
<keyword evidence="10" id="KW-1185">Reference proteome</keyword>
<dbReference type="HOGENOM" id="CLU_053021_2_0_1"/>
<evidence type="ECO:0000256" key="5">
    <source>
        <dbReference type="ARBA" id="ARBA00023180"/>
    </source>
</evidence>
<sequence>MTSKNFAALAALATVVAAHGNITSPPARTPGPAMAAACGQPAVDSALSDGTTPLEDIDMSAATASCQLSLCRGATFEDNRANVQTYSAGQTIRMLAQLPIPHEGPMNVSIVDTSTNTVIGEPLIEFASYADENLPALPANNTDFSVTMPQLADGQCAQAGQCTIQWFWFGTKAQQTYESCVDFVMASANASAMTSAATSATGSAVPAADASSGTASGFSFVYRARRFRV</sequence>
<gene>
    <name evidence="9" type="ORF">PV09_06689</name>
</gene>
<feature type="signal peptide" evidence="7">
    <location>
        <begin position="1"/>
        <end position="18"/>
    </location>
</feature>
<keyword evidence="3" id="KW-0186">Copper</keyword>
<keyword evidence="2" id="KW-0479">Metal-binding</keyword>
<dbReference type="GO" id="GO:0046872">
    <property type="term" value="F:metal ion binding"/>
    <property type="evidence" value="ECO:0007669"/>
    <property type="project" value="UniProtKB-KW"/>
</dbReference>
<dbReference type="Gene3D" id="2.70.50.70">
    <property type="match status" value="1"/>
</dbReference>
<proteinExistence type="inferred from homology"/>
<evidence type="ECO:0000256" key="1">
    <source>
        <dbReference type="ARBA" id="ARBA00001973"/>
    </source>
</evidence>
<dbReference type="AlphaFoldDB" id="A0A0D2ARL3"/>
<dbReference type="InterPro" id="IPR004302">
    <property type="entry name" value="Cellulose/chitin-bd_N"/>
</dbReference>
<keyword evidence="5" id="KW-0325">Glycoprotein</keyword>
<dbReference type="GeneID" id="27314662"/>
<feature type="domain" description="Chitin-binding type-4" evidence="8">
    <location>
        <begin position="19"/>
        <end position="183"/>
    </location>
</feature>
<evidence type="ECO:0000256" key="3">
    <source>
        <dbReference type="ARBA" id="ARBA00023008"/>
    </source>
</evidence>